<keyword evidence="1" id="KW-0175">Coiled coil</keyword>
<evidence type="ECO:0000313" key="3">
    <source>
        <dbReference type="EMBL" id="KAA6337685.1"/>
    </source>
</evidence>
<keyword evidence="2" id="KW-1133">Transmembrane helix</keyword>
<accession>A0A5J4RWW6</accession>
<organism evidence="3">
    <name type="scientific">termite gut metagenome</name>
    <dbReference type="NCBI Taxonomy" id="433724"/>
    <lineage>
        <taxon>unclassified sequences</taxon>
        <taxon>metagenomes</taxon>
        <taxon>organismal metagenomes</taxon>
    </lineage>
</organism>
<keyword evidence="2" id="KW-0812">Transmembrane</keyword>
<dbReference type="EMBL" id="SNRY01000678">
    <property type="protein sequence ID" value="KAA6337685.1"/>
    <property type="molecule type" value="Genomic_DNA"/>
</dbReference>
<protein>
    <submittedName>
        <fullName evidence="3">Uncharacterized protein</fullName>
    </submittedName>
</protein>
<sequence length="184" mass="21297">MKNIEINEVYTLFEEIKGLIKKGSDNTPTVIQPEIELPDLSVISELTDKLQETIEEVRKPAKTECHHTFSITSNKVFFGVIGMGIALLVCMFAIHYQREKIATYKDNDLKYRYVKIQGAITPDNIGHLENIFENKRDSVKVIRKQVEKHEKAIIEEAKRLEKARLKEQEAEQLKQEAESLKQQK</sequence>
<comment type="caution">
    <text evidence="3">The sequence shown here is derived from an EMBL/GenBank/DDBJ whole genome shotgun (WGS) entry which is preliminary data.</text>
</comment>
<evidence type="ECO:0000256" key="2">
    <source>
        <dbReference type="SAM" id="Phobius"/>
    </source>
</evidence>
<gene>
    <name evidence="3" type="ORF">EZS27_014257</name>
</gene>
<keyword evidence="2" id="KW-0472">Membrane</keyword>
<dbReference type="AlphaFoldDB" id="A0A5J4RWW6"/>
<feature type="coiled-coil region" evidence="1">
    <location>
        <begin position="143"/>
        <end position="183"/>
    </location>
</feature>
<feature type="transmembrane region" description="Helical" evidence="2">
    <location>
        <begin position="76"/>
        <end position="96"/>
    </location>
</feature>
<name>A0A5J4RWW6_9ZZZZ</name>
<reference evidence="3" key="1">
    <citation type="submission" date="2019-03" db="EMBL/GenBank/DDBJ databases">
        <title>Single cell metagenomics reveals metabolic interactions within the superorganism composed of flagellate Streblomastix strix and complex community of Bacteroidetes bacteria on its surface.</title>
        <authorList>
            <person name="Treitli S.C."/>
            <person name="Kolisko M."/>
            <person name="Husnik F."/>
            <person name="Keeling P."/>
            <person name="Hampl V."/>
        </authorList>
    </citation>
    <scope>NUCLEOTIDE SEQUENCE</scope>
    <source>
        <strain evidence="3">STM</strain>
    </source>
</reference>
<evidence type="ECO:0000256" key="1">
    <source>
        <dbReference type="SAM" id="Coils"/>
    </source>
</evidence>
<proteinExistence type="predicted"/>